<feature type="transmembrane region" description="Helical" evidence="1">
    <location>
        <begin position="215"/>
        <end position="235"/>
    </location>
</feature>
<accession>A0A6G0ZEQ9</accession>
<reference evidence="3 4" key="1">
    <citation type="submission" date="2019-08" db="EMBL/GenBank/DDBJ databases">
        <title>Whole genome of Aphis craccivora.</title>
        <authorList>
            <person name="Voronova N.V."/>
            <person name="Shulinski R.S."/>
            <person name="Bandarenka Y.V."/>
            <person name="Zhorov D.G."/>
            <person name="Warner D."/>
        </authorList>
    </citation>
    <scope>NUCLEOTIDE SEQUENCE [LARGE SCALE GENOMIC DNA]</scope>
    <source>
        <strain evidence="3">180601</strain>
        <tissue evidence="3">Whole Body</tissue>
    </source>
</reference>
<dbReference type="Pfam" id="PF13843">
    <property type="entry name" value="DDE_Tnp_1_7"/>
    <property type="match status" value="3"/>
</dbReference>
<feature type="domain" description="PiggyBac transposable element-derived protein" evidence="2">
    <location>
        <begin position="22"/>
        <end position="120"/>
    </location>
</feature>
<dbReference type="EMBL" id="VUJU01000630">
    <property type="protein sequence ID" value="KAF0769212.1"/>
    <property type="molecule type" value="Genomic_DNA"/>
</dbReference>
<dbReference type="OrthoDB" id="6577955at2759"/>
<comment type="caution">
    <text evidence="3">The sequence shown here is derived from an EMBL/GenBank/DDBJ whole genome shotgun (WGS) entry which is preliminary data.</text>
</comment>
<keyword evidence="1" id="KW-1133">Transmembrane helix</keyword>
<dbReference type="PANTHER" id="PTHR46599:SF3">
    <property type="entry name" value="PIGGYBAC TRANSPOSABLE ELEMENT-DERIVED PROTEIN 4"/>
    <property type="match status" value="1"/>
</dbReference>
<name>A0A6G0ZEQ9_APHCR</name>
<feature type="domain" description="PiggyBac transposable element-derived protein" evidence="2">
    <location>
        <begin position="195"/>
        <end position="232"/>
    </location>
</feature>
<evidence type="ECO:0000313" key="3">
    <source>
        <dbReference type="EMBL" id="KAF0769212.1"/>
    </source>
</evidence>
<sequence length="323" mass="37634">MDWLPDVTFLPNYECEDSSNLALIGILFLSGVLKSGRQNVLDLWNTSGLGVEMIYLTMSYKRFRFLMRCLRFDDIRDRAQRKEIDKLCPIRELFEIFITNCQDIFTPSEYLTIDEQLVDFVVGNQPDGPYSQSNSPDNVVKRMVRPIEKSGRNITADNWFSSVSLAMDLLKDKITFVGTLRKNKRQIPKDFVIYGVDVVDQMCAQYNVARNTRRWPLAIFFNILNVCGINAFAIYKFNNGYNYNTSRRSFICTLAQELIKPHIMMRINDKQMPRTIIERGRHLLGLEENKEALPPKRSKTGRCVPCGRKKNRSSRKWCDKCYK</sequence>
<proteinExistence type="predicted"/>
<organism evidence="3 4">
    <name type="scientific">Aphis craccivora</name>
    <name type="common">Cowpea aphid</name>
    <dbReference type="NCBI Taxonomy" id="307492"/>
    <lineage>
        <taxon>Eukaryota</taxon>
        <taxon>Metazoa</taxon>
        <taxon>Ecdysozoa</taxon>
        <taxon>Arthropoda</taxon>
        <taxon>Hexapoda</taxon>
        <taxon>Insecta</taxon>
        <taxon>Pterygota</taxon>
        <taxon>Neoptera</taxon>
        <taxon>Paraneoptera</taxon>
        <taxon>Hemiptera</taxon>
        <taxon>Sternorrhyncha</taxon>
        <taxon>Aphidomorpha</taxon>
        <taxon>Aphidoidea</taxon>
        <taxon>Aphididae</taxon>
        <taxon>Aphidini</taxon>
        <taxon>Aphis</taxon>
        <taxon>Aphis</taxon>
    </lineage>
</organism>
<dbReference type="Proteomes" id="UP000478052">
    <property type="component" value="Unassembled WGS sequence"/>
</dbReference>
<dbReference type="AlphaFoldDB" id="A0A6G0ZEQ9"/>
<feature type="domain" description="PiggyBac transposable element-derived protein" evidence="2">
    <location>
        <begin position="131"/>
        <end position="191"/>
    </location>
</feature>
<keyword evidence="1" id="KW-0812">Transmembrane</keyword>
<evidence type="ECO:0000313" key="4">
    <source>
        <dbReference type="Proteomes" id="UP000478052"/>
    </source>
</evidence>
<evidence type="ECO:0000259" key="2">
    <source>
        <dbReference type="Pfam" id="PF13843"/>
    </source>
</evidence>
<gene>
    <name evidence="3" type="ORF">FWK35_00012931</name>
</gene>
<dbReference type="PANTHER" id="PTHR46599">
    <property type="entry name" value="PIGGYBAC TRANSPOSABLE ELEMENT-DERIVED PROTEIN 4"/>
    <property type="match status" value="1"/>
</dbReference>
<keyword evidence="4" id="KW-1185">Reference proteome</keyword>
<dbReference type="InterPro" id="IPR029526">
    <property type="entry name" value="PGBD"/>
</dbReference>
<evidence type="ECO:0000256" key="1">
    <source>
        <dbReference type="SAM" id="Phobius"/>
    </source>
</evidence>
<keyword evidence="1" id="KW-0472">Membrane</keyword>
<protein>
    <submittedName>
        <fullName evidence="3">PiggyBac transposable element-derived protein 4-like</fullName>
    </submittedName>
</protein>